<keyword evidence="4 7" id="KW-1133">Transmembrane helix</keyword>
<evidence type="ECO:0000256" key="6">
    <source>
        <dbReference type="ARBA" id="ARBA00049737"/>
    </source>
</evidence>
<evidence type="ECO:0000313" key="9">
    <source>
        <dbReference type="EMBL" id="KAL1234350.1"/>
    </source>
</evidence>
<organism evidence="9 10">
    <name type="scientific">Trichinella spiralis</name>
    <name type="common">Trichina worm</name>
    <dbReference type="NCBI Taxonomy" id="6334"/>
    <lineage>
        <taxon>Eukaryota</taxon>
        <taxon>Metazoa</taxon>
        <taxon>Ecdysozoa</taxon>
        <taxon>Nematoda</taxon>
        <taxon>Enoplea</taxon>
        <taxon>Dorylaimia</taxon>
        <taxon>Trichinellida</taxon>
        <taxon>Trichinellidae</taxon>
        <taxon>Trichinella</taxon>
    </lineage>
</organism>
<evidence type="ECO:0000256" key="5">
    <source>
        <dbReference type="ARBA" id="ARBA00023136"/>
    </source>
</evidence>
<proteinExistence type="inferred from homology"/>
<dbReference type="InterPro" id="IPR025256">
    <property type="entry name" value="TM7S3/TM198-like_dom"/>
</dbReference>
<feature type="transmembrane region" description="Helical" evidence="7">
    <location>
        <begin position="58"/>
        <end position="77"/>
    </location>
</feature>
<keyword evidence="5 7" id="KW-0472">Membrane</keyword>
<evidence type="ECO:0000256" key="2">
    <source>
        <dbReference type="ARBA" id="ARBA00006244"/>
    </source>
</evidence>
<evidence type="ECO:0000313" key="10">
    <source>
        <dbReference type="Proteomes" id="UP001558632"/>
    </source>
</evidence>
<dbReference type="PANTHER" id="PTHR31247:SF5">
    <property type="entry name" value="DUF4203 DOMAIN-CONTAINING PROTEIN"/>
    <property type="match status" value="1"/>
</dbReference>
<feature type="domain" description="TM7S3/TM198-like" evidence="8">
    <location>
        <begin position="66"/>
        <end position="169"/>
    </location>
</feature>
<dbReference type="EMBL" id="JBEUSY010000412">
    <property type="protein sequence ID" value="KAL1234350.1"/>
    <property type="molecule type" value="Genomic_DNA"/>
</dbReference>
<dbReference type="Proteomes" id="UP001558632">
    <property type="component" value="Unassembled WGS sequence"/>
</dbReference>
<dbReference type="PANTHER" id="PTHR31247">
    <property type="entry name" value="TRANSMEMBRANE PROTEIN 198 FAMILY MEMBER"/>
    <property type="match status" value="1"/>
</dbReference>
<evidence type="ECO:0000259" key="8">
    <source>
        <dbReference type="Pfam" id="PF13886"/>
    </source>
</evidence>
<keyword evidence="10" id="KW-1185">Reference proteome</keyword>
<evidence type="ECO:0000256" key="3">
    <source>
        <dbReference type="ARBA" id="ARBA00022692"/>
    </source>
</evidence>
<gene>
    <name evidence="9" type="ORF">TSPI_09197</name>
</gene>
<evidence type="ECO:0000256" key="7">
    <source>
        <dbReference type="SAM" id="Phobius"/>
    </source>
</evidence>
<sequence length="182" mass="20288">MKIVVYCVMNNNYSSLDDLLVTFTTRVENSTLSTTASPPLPDDLLNYCSSGFKFDYEISFAIVSSAALFIGIVYCVFGYRCFKAVFFLTGFLFGSVLVYLVCDRENLLPTWGNVSIGIAAGLLFGLITVLVHYVGLFMTGFLTGLLFSIPTMLVWSAFSQVSTVWLTVWWCSQRVCFSLWPA</sequence>
<protein>
    <recommendedName>
        <fullName evidence="6">Transmembrane protein 198</fullName>
    </recommendedName>
</protein>
<accession>A0ABR3KBR3</accession>
<dbReference type="Pfam" id="PF13886">
    <property type="entry name" value="TM7S3_TM198"/>
    <property type="match status" value="1"/>
</dbReference>
<reference evidence="9 10" key="1">
    <citation type="submission" date="2024-07" db="EMBL/GenBank/DDBJ databases">
        <title>Enhanced genomic and transcriptomic resources for Trichinella pseudospiralis and T. spiralis underpin the discovery of pronounced molecular differences between stages and species.</title>
        <authorList>
            <person name="Pasi K.K."/>
            <person name="La Rosa G."/>
            <person name="Gomez-Morales M.A."/>
            <person name="Tosini F."/>
            <person name="Sumanam S."/>
            <person name="Young N.D."/>
            <person name="Chang B.C."/>
            <person name="Robin G.B."/>
        </authorList>
    </citation>
    <scope>NUCLEOTIDE SEQUENCE [LARGE SCALE GENOMIC DNA]</scope>
    <source>
        <strain evidence="9">ISS534</strain>
    </source>
</reference>
<comment type="subcellular location">
    <subcellularLocation>
        <location evidence="1">Membrane</location>
        <topology evidence="1">Multi-pass membrane protein</topology>
    </subcellularLocation>
</comment>
<feature type="transmembrane region" description="Helical" evidence="7">
    <location>
        <begin position="84"/>
        <end position="102"/>
    </location>
</feature>
<evidence type="ECO:0000256" key="1">
    <source>
        <dbReference type="ARBA" id="ARBA00004141"/>
    </source>
</evidence>
<dbReference type="InterPro" id="IPR040236">
    <property type="entry name" value="TMEM198"/>
</dbReference>
<comment type="similarity">
    <text evidence="2">Belongs to the TMEM198 family.</text>
</comment>
<name>A0ABR3KBR3_TRISP</name>
<feature type="transmembrane region" description="Helical" evidence="7">
    <location>
        <begin position="141"/>
        <end position="158"/>
    </location>
</feature>
<keyword evidence="3 7" id="KW-0812">Transmembrane</keyword>
<comment type="caution">
    <text evidence="9">The sequence shown here is derived from an EMBL/GenBank/DDBJ whole genome shotgun (WGS) entry which is preliminary data.</text>
</comment>
<feature type="transmembrane region" description="Helical" evidence="7">
    <location>
        <begin position="114"/>
        <end position="134"/>
    </location>
</feature>
<evidence type="ECO:0000256" key="4">
    <source>
        <dbReference type="ARBA" id="ARBA00022989"/>
    </source>
</evidence>